<keyword evidence="2" id="KW-0805">Transcription regulation</keyword>
<dbReference type="InterPro" id="IPR014284">
    <property type="entry name" value="RNA_pol_sigma-70_dom"/>
</dbReference>
<evidence type="ECO:0000313" key="8">
    <source>
        <dbReference type="Proteomes" id="UP000253495"/>
    </source>
</evidence>
<dbReference type="InterPro" id="IPR007627">
    <property type="entry name" value="RNA_pol_sigma70_r2"/>
</dbReference>
<dbReference type="AlphaFoldDB" id="A0A368VY82"/>
<accession>A0A368VY82</accession>
<proteinExistence type="inferred from homology"/>
<dbReference type="Gene3D" id="1.10.1740.10">
    <property type="match status" value="1"/>
</dbReference>
<evidence type="ECO:0000256" key="4">
    <source>
        <dbReference type="ARBA" id="ARBA00023125"/>
    </source>
</evidence>
<keyword evidence="8" id="KW-1185">Reference proteome</keyword>
<dbReference type="PANTHER" id="PTHR43133">
    <property type="entry name" value="RNA POLYMERASE ECF-TYPE SIGMA FACTO"/>
    <property type="match status" value="1"/>
</dbReference>
<dbReference type="Gene3D" id="1.10.10.10">
    <property type="entry name" value="Winged helix-like DNA-binding domain superfamily/Winged helix DNA-binding domain"/>
    <property type="match status" value="1"/>
</dbReference>
<gene>
    <name evidence="7" type="ORF">DFQ14_101287</name>
</gene>
<comment type="caution">
    <text evidence="7">The sequence shown here is derived from an EMBL/GenBank/DDBJ whole genome shotgun (WGS) entry which is preliminary data.</text>
</comment>
<comment type="similarity">
    <text evidence="1">Belongs to the sigma-70 factor family. ECF subfamily.</text>
</comment>
<dbReference type="NCBIfam" id="TIGR02937">
    <property type="entry name" value="sigma70-ECF"/>
    <property type="match status" value="1"/>
</dbReference>
<evidence type="ECO:0000256" key="5">
    <source>
        <dbReference type="ARBA" id="ARBA00023163"/>
    </source>
</evidence>
<evidence type="ECO:0000256" key="3">
    <source>
        <dbReference type="ARBA" id="ARBA00023082"/>
    </source>
</evidence>
<dbReference type="EMBL" id="QPJC01000001">
    <property type="protein sequence ID" value="RCW46947.1"/>
    <property type="molecule type" value="Genomic_DNA"/>
</dbReference>
<feature type="domain" description="RNA polymerase sigma-70 region 2" evidence="6">
    <location>
        <begin position="31"/>
        <end position="98"/>
    </location>
</feature>
<name>A0A368VY82_9ACTN</name>
<keyword evidence="5" id="KW-0804">Transcription</keyword>
<organism evidence="7 8">
    <name type="scientific">Halopolyspora algeriensis</name>
    <dbReference type="NCBI Taxonomy" id="1500506"/>
    <lineage>
        <taxon>Bacteria</taxon>
        <taxon>Bacillati</taxon>
        <taxon>Actinomycetota</taxon>
        <taxon>Actinomycetes</taxon>
        <taxon>Actinomycetes incertae sedis</taxon>
        <taxon>Halopolyspora</taxon>
    </lineage>
</organism>
<dbReference type="SUPFAM" id="SSF88659">
    <property type="entry name" value="Sigma3 and sigma4 domains of RNA polymerase sigma factors"/>
    <property type="match status" value="1"/>
</dbReference>
<evidence type="ECO:0000256" key="1">
    <source>
        <dbReference type="ARBA" id="ARBA00010641"/>
    </source>
</evidence>
<dbReference type="GO" id="GO:0016987">
    <property type="term" value="F:sigma factor activity"/>
    <property type="evidence" value="ECO:0007669"/>
    <property type="project" value="UniProtKB-KW"/>
</dbReference>
<evidence type="ECO:0000256" key="2">
    <source>
        <dbReference type="ARBA" id="ARBA00023015"/>
    </source>
</evidence>
<dbReference type="InterPro" id="IPR036388">
    <property type="entry name" value="WH-like_DNA-bd_sf"/>
</dbReference>
<dbReference type="InterPro" id="IPR013325">
    <property type="entry name" value="RNA_pol_sigma_r2"/>
</dbReference>
<keyword evidence="4" id="KW-0238">DNA-binding</keyword>
<dbReference type="Pfam" id="PF04542">
    <property type="entry name" value="Sigma70_r2"/>
    <property type="match status" value="1"/>
</dbReference>
<dbReference type="InterPro" id="IPR039425">
    <property type="entry name" value="RNA_pol_sigma-70-like"/>
</dbReference>
<protein>
    <submittedName>
        <fullName evidence="7">RNA polymerase sigma factor (Sigma-70 family)</fullName>
    </submittedName>
</protein>
<evidence type="ECO:0000259" key="6">
    <source>
        <dbReference type="Pfam" id="PF04542"/>
    </source>
</evidence>
<dbReference type="GO" id="GO:0003677">
    <property type="term" value="F:DNA binding"/>
    <property type="evidence" value="ECO:0007669"/>
    <property type="project" value="UniProtKB-KW"/>
</dbReference>
<keyword evidence="3" id="KW-0731">Sigma factor</keyword>
<dbReference type="PANTHER" id="PTHR43133:SF8">
    <property type="entry name" value="RNA POLYMERASE SIGMA FACTOR HI_1459-RELATED"/>
    <property type="match status" value="1"/>
</dbReference>
<dbReference type="Proteomes" id="UP000253495">
    <property type="component" value="Unassembled WGS sequence"/>
</dbReference>
<reference evidence="7 8" key="1">
    <citation type="submission" date="2018-07" db="EMBL/GenBank/DDBJ databases">
        <title>Genomic Encyclopedia of Type Strains, Phase III (KMG-III): the genomes of soil and plant-associated and newly described type strains.</title>
        <authorList>
            <person name="Whitman W."/>
        </authorList>
    </citation>
    <scope>NUCLEOTIDE SEQUENCE [LARGE SCALE GENOMIC DNA]</scope>
    <source>
        <strain evidence="7 8">CECT 8575</strain>
    </source>
</reference>
<dbReference type="GO" id="GO:0006352">
    <property type="term" value="P:DNA-templated transcription initiation"/>
    <property type="evidence" value="ECO:0007669"/>
    <property type="project" value="InterPro"/>
</dbReference>
<dbReference type="InterPro" id="IPR013324">
    <property type="entry name" value="RNA_pol_sigma_r3/r4-like"/>
</dbReference>
<evidence type="ECO:0000313" key="7">
    <source>
        <dbReference type="EMBL" id="RCW46947.1"/>
    </source>
</evidence>
<dbReference type="SUPFAM" id="SSF88946">
    <property type="entry name" value="Sigma2 domain of RNA polymerase sigma factors"/>
    <property type="match status" value="1"/>
</dbReference>
<sequence>MWVVHEIGDAGEMTTLLARASAGDDRAWRELVDRHGGLVWGTARAYSANRVDAEDVCQATWLLLTENLGRVREPNALPGWLVTTARREALRVIKARRRESPAAMDHLLADMPDGSEGPESTVMRTVAAGRLGQAFAELSQRCQQLLRVVAVAPEASYAQVGAALGMARGSIGPKKSRCLTALRNSMTALGMPEEAAG</sequence>